<dbReference type="PANTHER" id="PTHR42681:SF1">
    <property type="entry name" value="MALONYL-COA-ACYL CARRIER PROTEIN TRANSACYLASE, MITOCHONDRIAL"/>
    <property type="match status" value="1"/>
</dbReference>
<dbReference type="GO" id="GO:0006633">
    <property type="term" value="P:fatty acid biosynthetic process"/>
    <property type="evidence" value="ECO:0007669"/>
    <property type="project" value="TreeGrafter"/>
</dbReference>
<comment type="catalytic activity">
    <reaction evidence="3 4">
        <text>holo-[ACP] + malonyl-CoA = malonyl-[ACP] + CoA</text>
        <dbReference type="Rhea" id="RHEA:41792"/>
        <dbReference type="Rhea" id="RHEA-COMP:9623"/>
        <dbReference type="Rhea" id="RHEA-COMP:9685"/>
        <dbReference type="ChEBI" id="CHEBI:57287"/>
        <dbReference type="ChEBI" id="CHEBI:57384"/>
        <dbReference type="ChEBI" id="CHEBI:64479"/>
        <dbReference type="ChEBI" id="CHEBI:78449"/>
        <dbReference type="EC" id="2.3.1.39"/>
    </reaction>
</comment>
<dbReference type="PANTHER" id="PTHR42681">
    <property type="entry name" value="MALONYL-COA-ACYL CARRIER PROTEIN TRANSACYLASE, MITOCHONDRIAL"/>
    <property type="match status" value="1"/>
</dbReference>
<evidence type="ECO:0000256" key="2">
    <source>
        <dbReference type="ARBA" id="ARBA00023315"/>
    </source>
</evidence>
<dbReference type="InterPro" id="IPR001227">
    <property type="entry name" value="Ac_transferase_dom_sf"/>
</dbReference>
<dbReference type="EMBL" id="JACRSS010000004">
    <property type="protein sequence ID" value="MBC8539000.1"/>
    <property type="molecule type" value="Genomic_DNA"/>
</dbReference>
<dbReference type="SUPFAM" id="SSF52151">
    <property type="entry name" value="FabD/lysophospholipase-like"/>
    <property type="match status" value="1"/>
</dbReference>
<dbReference type="PIRSF" id="PIRSF000446">
    <property type="entry name" value="Mct"/>
    <property type="match status" value="1"/>
</dbReference>
<dbReference type="InterPro" id="IPR050858">
    <property type="entry name" value="Mal-CoA-ACP_Trans/PKS_FabD"/>
</dbReference>
<dbReference type="InterPro" id="IPR016035">
    <property type="entry name" value="Acyl_Trfase/lysoPLipase"/>
</dbReference>
<accession>A0A926HXE9</accession>
<dbReference type="GO" id="GO:0004314">
    <property type="term" value="F:[acyl-carrier-protein] S-malonyltransferase activity"/>
    <property type="evidence" value="ECO:0007669"/>
    <property type="project" value="UniProtKB-EC"/>
</dbReference>
<dbReference type="InterPro" id="IPR014043">
    <property type="entry name" value="Acyl_transferase_dom"/>
</dbReference>
<dbReference type="Gene3D" id="3.30.70.250">
    <property type="entry name" value="Malonyl-CoA ACP transacylase, ACP-binding"/>
    <property type="match status" value="1"/>
</dbReference>
<keyword evidence="1 4" id="KW-0808">Transferase</keyword>
<evidence type="ECO:0000313" key="7">
    <source>
        <dbReference type="EMBL" id="MBC8539000.1"/>
    </source>
</evidence>
<comment type="similarity">
    <text evidence="4">Belongs to the fabD family.</text>
</comment>
<organism evidence="7 8">
    <name type="scientific">Guopingia tenuis</name>
    <dbReference type="NCBI Taxonomy" id="2763656"/>
    <lineage>
        <taxon>Bacteria</taxon>
        <taxon>Bacillati</taxon>
        <taxon>Bacillota</taxon>
        <taxon>Clostridia</taxon>
        <taxon>Christensenellales</taxon>
        <taxon>Christensenellaceae</taxon>
        <taxon>Guopingia</taxon>
    </lineage>
</organism>
<gene>
    <name evidence="7" type="ORF">H8693_08640</name>
</gene>
<dbReference type="InterPro" id="IPR024925">
    <property type="entry name" value="Malonyl_CoA-ACP_transAc"/>
</dbReference>
<proteinExistence type="inferred from homology"/>
<evidence type="ECO:0000256" key="4">
    <source>
        <dbReference type="PIRNR" id="PIRNR000446"/>
    </source>
</evidence>
<name>A0A926HXE9_9FIRM</name>
<dbReference type="SMART" id="SM00827">
    <property type="entry name" value="PKS_AT"/>
    <property type="match status" value="1"/>
</dbReference>
<dbReference type="Proteomes" id="UP000617951">
    <property type="component" value="Unassembled WGS sequence"/>
</dbReference>
<dbReference type="Gene3D" id="3.40.366.10">
    <property type="entry name" value="Malonyl-Coenzyme A Acyl Carrier Protein, domain 2"/>
    <property type="match status" value="1"/>
</dbReference>
<evidence type="ECO:0000256" key="1">
    <source>
        <dbReference type="ARBA" id="ARBA00022679"/>
    </source>
</evidence>
<evidence type="ECO:0000259" key="6">
    <source>
        <dbReference type="SMART" id="SM00827"/>
    </source>
</evidence>
<evidence type="ECO:0000313" key="8">
    <source>
        <dbReference type="Proteomes" id="UP000617951"/>
    </source>
</evidence>
<comment type="caution">
    <text evidence="7">The sequence shown here is derived from an EMBL/GenBank/DDBJ whole genome shotgun (WGS) entry which is preliminary data.</text>
</comment>
<protein>
    <recommendedName>
        <fullName evidence="4">Malonyl CoA-acyl carrier protein transacylase</fullName>
        <ecNumber evidence="4">2.3.1.39</ecNumber>
    </recommendedName>
</protein>
<evidence type="ECO:0000256" key="3">
    <source>
        <dbReference type="ARBA" id="ARBA00048462"/>
    </source>
</evidence>
<dbReference type="GO" id="GO:0005829">
    <property type="term" value="C:cytosol"/>
    <property type="evidence" value="ECO:0007669"/>
    <property type="project" value="TreeGrafter"/>
</dbReference>
<feature type="domain" description="Malonyl-CoA:ACP transacylase (MAT)" evidence="6">
    <location>
        <begin position="7"/>
        <end position="306"/>
    </location>
</feature>
<keyword evidence="2 4" id="KW-0012">Acyltransferase</keyword>
<dbReference type="RefSeq" id="WP_249280638.1">
    <property type="nucleotide sequence ID" value="NZ_JACRSS010000004.1"/>
</dbReference>
<dbReference type="AlphaFoldDB" id="A0A926HXE9"/>
<keyword evidence="8" id="KW-1185">Reference proteome</keyword>
<dbReference type="SUPFAM" id="SSF55048">
    <property type="entry name" value="Probable ACP-binding domain of malonyl-CoA ACP transacylase"/>
    <property type="match status" value="1"/>
</dbReference>
<evidence type="ECO:0000256" key="5">
    <source>
        <dbReference type="PIRSR" id="PIRSR000446-1"/>
    </source>
</evidence>
<dbReference type="EC" id="2.3.1.39" evidence="4"/>
<dbReference type="InterPro" id="IPR016036">
    <property type="entry name" value="Malonyl_transacylase_ACP-bd"/>
</dbReference>
<sequence length="308" mass="32274">MGRIAFVFSGQGAQYPGMGRDLYEASPAAREIFDLAESLRPGTLSQCFSGTKEELSQTINTQPCLFAMDLACAAALAEAGVKAEAAAGFSLGEVAAAAFCGMMPAADAFQAVCKRGEWMDACAQAHPGSMAAIVKLTAEQVEALCREFSQVYSVNYNSPGQTVVAGAREEMPSFMEKAAAAGGRAIPLAVSGAFHSPFMEEASEKLHGLLNSLPLSPPALPLYANATALPYGENPAELLSRQVKSPVQWQKTVENMLADGYDTFIEVGAGKTLAGLIKKIGGAKRICNVTDCATLQATLEALKEDSAC</sequence>
<dbReference type="Pfam" id="PF00698">
    <property type="entry name" value="Acyl_transf_1"/>
    <property type="match status" value="1"/>
</dbReference>
<reference evidence="7" key="1">
    <citation type="submission" date="2020-08" db="EMBL/GenBank/DDBJ databases">
        <title>Genome public.</title>
        <authorList>
            <person name="Liu C."/>
            <person name="Sun Q."/>
        </authorList>
    </citation>
    <scope>NUCLEOTIDE SEQUENCE</scope>
    <source>
        <strain evidence="7">NSJ-63</strain>
    </source>
</reference>
<feature type="active site" evidence="5">
    <location>
        <position position="195"/>
    </location>
</feature>
<feature type="active site" evidence="5">
    <location>
        <position position="90"/>
    </location>
</feature>